<dbReference type="EMBL" id="UZAJ01008814">
    <property type="protein sequence ID" value="VDO53777.1"/>
    <property type="molecule type" value="Genomic_DNA"/>
</dbReference>
<reference evidence="4" key="1">
    <citation type="submission" date="2016-06" db="UniProtKB">
        <authorList>
            <consortium name="WormBaseParasite"/>
        </authorList>
    </citation>
    <scope>IDENTIFICATION</scope>
</reference>
<dbReference type="STRING" id="387005.A0A183HKM9"/>
<evidence type="ECO:0000313" key="4">
    <source>
        <dbReference type="WBParaSite" id="OFLC_0000804001-mRNA-1"/>
    </source>
</evidence>
<dbReference type="AlphaFoldDB" id="A0A183HKM9"/>
<name>A0A183HKM9_9BILA</name>
<dbReference type="WBParaSite" id="OFLC_0000804001-mRNA-1">
    <property type="protein sequence ID" value="OFLC_0000804001-mRNA-1"/>
    <property type="gene ID" value="OFLC_0000804001"/>
</dbReference>
<accession>A0A183HKM9</accession>
<sequence length="365" mass="40631">MDTIMCFTLQIQTSSSTYVIQPNTNIAISTSLQSQMTMNQFPTNTVMPSSGIASVQSQPKVIAPPVAVPNIQQLTVAPPPLPLPVNVHQPPPGYPTILPLTQPMLVTTSSSTESVTSGAHTARSISAAHITAPPLLLPPGVQPPPPGLSAVIYPRVPAPPSIKDAWDEYLERKDKESRQRAAAPSSRRHRRSTRSTSYSSSSTSSESSSESSRSRSRSSSRGRNRSHRDKRRNDSREKHSRRRDSRSPFRSSYASTRYHRDTLASSFNLYQHTSGAAAIGLPGASLIHHRIPPLLNNYCSSQYTPNQTSQTTGYNSFSNGPAPSYRSSRTYLEERSRRHSPRYSWILKIFEYFLIYFPFVQVYYF</sequence>
<protein>
    <submittedName>
        <fullName evidence="4">Arginine/serine-rich protein 1</fullName>
    </submittedName>
</protein>
<feature type="region of interest" description="Disordered" evidence="1">
    <location>
        <begin position="172"/>
        <end position="253"/>
    </location>
</feature>
<gene>
    <name evidence="2" type="ORF">OFLC_LOCUS8043</name>
</gene>
<feature type="region of interest" description="Disordered" evidence="1">
    <location>
        <begin position="306"/>
        <end position="326"/>
    </location>
</feature>
<keyword evidence="3" id="KW-1185">Reference proteome</keyword>
<evidence type="ECO:0000256" key="1">
    <source>
        <dbReference type="SAM" id="MobiDB-lite"/>
    </source>
</evidence>
<evidence type="ECO:0000313" key="3">
    <source>
        <dbReference type="Proteomes" id="UP000267606"/>
    </source>
</evidence>
<feature type="compositionally biased region" description="Basic residues" evidence="1">
    <location>
        <begin position="214"/>
        <end position="230"/>
    </location>
</feature>
<dbReference type="Proteomes" id="UP000267606">
    <property type="component" value="Unassembled WGS sequence"/>
</dbReference>
<reference evidence="2 3" key="2">
    <citation type="submission" date="2018-11" db="EMBL/GenBank/DDBJ databases">
        <authorList>
            <consortium name="Pathogen Informatics"/>
        </authorList>
    </citation>
    <scope>NUCLEOTIDE SEQUENCE [LARGE SCALE GENOMIC DNA]</scope>
</reference>
<feature type="compositionally biased region" description="Low complexity" evidence="1">
    <location>
        <begin position="194"/>
        <end position="213"/>
    </location>
</feature>
<organism evidence="4">
    <name type="scientific">Onchocerca flexuosa</name>
    <dbReference type="NCBI Taxonomy" id="387005"/>
    <lineage>
        <taxon>Eukaryota</taxon>
        <taxon>Metazoa</taxon>
        <taxon>Ecdysozoa</taxon>
        <taxon>Nematoda</taxon>
        <taxon>Chromadorea</taxon>
        <taxon>Rhabditida</taxon>
        <taxon>Spirurina</taxon>
        <taxon>Spiruromorpha</taxon>
        <taxon>Filarioidea</taxon>
        <taxon>Onchocercidae</taxon>
        <taxon>Onchocerca</taxon>
    </lineage>
</organism>
<proteinExistence type="predicted"/>
<evidence type="ECO:0000313" key="2">
    <source>
        <dbReference type="EMBL" id="VDO53777.1"/>
    </source>
</evidence>